<evidence type="ECO:0000259" key="3">
    <source>
        <dbReference type="Pfam" id="PF03065"/>
    </source>
</evidence>
<sequence length="392" mass="45573">MFYHAVVLNLHQPAGNLEHLLDTEPWEAEMILQAMDRIPRSLWGNEDVGRVHLSLSGTLLETLSSPGFQERVYGSVDCGSLLWHLQNEKIISIVGTGYYHPVFPLIPSDDRPEQMKRWKDQASHLFWRDQFQGFWPPEMGFSMEMIPLLKRMGYRYVLVDSLHVEPVTPMDWRELYYRPHIARYGDDEIIVVVRDRDTSESQESGTDYGWLAHHMQERLKGVDFPPLLVTATDGENGNWFRNVSDGANFWTGLYREIMQRARGENPQIKPTFIEEYLDKHGTYGEVKVRTGAWNTGWHNGVGFTQWTGSQMQKDAFSRVGEVSARFHQLQESAEAHGRPTGHLQHELHQAHWRLLRAETSCNFFWGEAWVHRVHEDLDMVERHLHEAAKFIG</sequence>
<reference evidence="4" key="1">
    <citation type="submission" date="2015-04" db="EMBL/GenBank/DDBJ databases">
        <authorList>
            <person name="Syromyatnikov M.Y."/>
            <person name="Popov V.N."/>
        </authorList>
    </citation>
    <scope>NUCLEOTIDE SEQUENCE</scope>
    <source>
        <strain evidence="4">MO-1</strain>
    </source>
</reference>
<dbReference type="Pfam" id="PF03065">
    <property type="entry name" value="Glyco_hydro_57"/>
    <property type="match status" value="1"/>
</dbReference>
<dbReference type="InterPro" id="IPR004300">
    <property type="entry name" value="Glyco_hydro_57_N"/>
</dbReference>
<gene>
    <name evidence="4" type="ORF">MAGMO_1018</name>
</gene>
<evidence type="ECO:0000256" key="1">
    <source>
        <dbReference type="ARBA" id="ARBA00006821"/>
    </source>
</evidence>
<dbReference type="InterPro" id="IPR011330">
    <property type="entry name" value="Glyco_hydro/deAcase_b/a-brl"/>
</dbReference>
<proteinExistence type="inferred from homology"/>
<evidence type="ECO:0000256" key="2">
    <source>
        <dbReference type="ARBA" id="ARBA00023277"/>
    </source>
</evidence>
<dbReference type="PANTHER" id="PTHR36306:SF5">
    <property type="entry name" value="SLR1535 PROTEIN"/>
    <property type="match status" value="1"/>
</dbReference>
<dbReference type="SUPFAM" id="SSF88713">
    <property type="entry name" value="Glycoside hydrolase/deacetylase"/>
    <property type="match status" value="1"/>
</dbReference>
<name>A0A1S7LHD7_MAGMO</name>
<dbReference type="InterPro" id="IPR052046">
    <property type="entry name" value="GH57_Enzymes"/>
</dbReference>
<dbReference type="GO" id="GO:0003824">
    <property type="term" value="F:catalytic activity"/>
    <property type="evidence" value="ECO:0007669"/>
    <property type="project" value="InterPro"/>
</dbReference>
<keyword evidence="2" id="KW-0119">Carbohydrate metabolism</keyword>
<evidence type="ECO:0000313" key="4">
    <source>
        <dbReference type="EMBL" id="CRH05216.1"/>
    </source>
</evidence>
<dbReference type="Gene3D" id="3.20.110.20">
    <property type="match status" value="1"/>
</dbReference>
<feature type="domain" description="Glycoside hydrolase family 57 N-terminal" evidence="3">
    <location>
        <begin position="51"/>
        <end position="288"/>
    </location>
</feature>
<dbReference type="EMBL" id="LO017727">
    <property type="protein sequence ID" value="CRH05216.1"/>
    <property type="molecule type" value="Genomic_DNA"/>
</dbReference>
<dbReference type="PANTHER" id="PTHR36306">
    <property type="entry name" value="ALPHA-AMYLASE-RELATED-RELATED"/>
    <property type="match status" value="1"/>
</dbReference>
<dbReference type="AlphaFoldDB" id="A0A1S7LHD7"/>
<protein>
    <submittedName>
        <fullName evidence="4">Putative GH57: related to a-amylase</fullName>
    </submittedName>
</protein>
<comment type="similarity">
    <text evidence="1">Belongs to the glycosyl hydrolase 57 family.</text>
</comment>
<accession>A0A1S7LHD7</accession>
<dbReference type="GO" id="GO:0005975">
    <property type="term" value="P:carbohydrate metabolic process"/>
    <property type="evidence" value="ECO:0007669"/>
    <property type="project" value="InterPro"/>
</dbReference>
<organism evidence="4">
    <name type="scientific">Magnetococcus massalia (strain MO-1)</name>
    <dbReference type="NCBI Taxonomy" id="451514"/>
    <lineage>
        <taxon>Bacteria</taxon>
        <taxon>Pseudomonadati</taxon>
        <taxon>Pseudomonadota</taxon>
        <taxon>Magnetococcia</taxon>
        <taxon>Magnetococcales</taxon>
        <taxon>Magnetococcaceae</taxon>
        <taxon>Magnetococcus</taxon>
    </lineage>
</organism>